<dbReference type="GO" id="GO:0006813">
    <property type="term" value="P:potassium ion transport"/>
    <property type="evidence" value="ECO:0007669"/>
    <property type="project" value="UniProtKB-KW"/>
</dbReference>
<name>A0A2N9J7S7_FAGSY</name>
<dbReference type="GO" id="GO:0098662">
    <property type="term" value="P:inorganic cation transmembrane transport"/>
    <property type="evidence" value="ECO:0007669"/>
    <property type="project" value="TreeGrafter"/>
</dbReference>
<organism evidence="7">
    <name type="scientific">Fagus sylvatica</name>
    <name type="common">Beechnut</name>
    <dbReference type="NCBI Taxonomy" id="28930"/>
    <lineage>
        <taxon>Eukaryota</taxon>
        <taxon>Viridiplantae</taxon>
        <taxon>Streptophyta</taxon>
        <taxon>Embryophyta</taxon>
        <taxon>Tracheophyta</taxon>
        <taxon>Spermatophyta</taxon>
        <taxon>Magnoliopsida</taxon>
        <taxon>eudicotyledons</taxon>
        <taxon>Gunneridae</taxon>
        <taxon>Pentapetalae</taxon>
        <taxon>rosids</taxon>
        <taxon>fabids</taxon>
        <taxon>Fagales</taxon>
        <taxon>Fagaceae</taxon>
        <taxon>Fagus</taxon>
    </lineage>
</organism>
<feature type="region of interest" description="Disordered" evidence="5">
    <location>
        <begin position="293"/>
        <end position="325"/>
    </location>
</feature>
<evidence type="ECO:0000256" key="5">
    <source>
        <dbReference type="SAM" id="MobiDB-lite"/>
    </source>
</evidence>
<feature type="compositionally biased region" description="Polar residues" evidence="5">
    <location>
        <begin position="377"/>
        <end position="392"/>
    </location>
</feature>
<proteinExistence type="predicted"/>
<feature type="domain" description="Cation/H(+) antiporter central" evidence="6">
    <location>
        <begin position="111"/>
        <end position="238"/>
    </location>
</feature>
<accession>A0A2N9J7S7</accession>
<keyword evidence="1" id="KW-0813">Transport</keyword>
<evidence type="ECO:0000256" key="3">
    <source>
        <dbReference type="ARBA" id="ARBA00022958"/>
    </source>
</evidence>
<evidence type="ECO:0000256" key="4">
    <source>
        <dbReference type="ARBA" id="ARBA00023065"/>
    </source>
</evidence>
<evidence type="ECO:0000256" key="1">
    <source>
        <dbReference type="ARBA" id="ARBA00022448"/>
    </source>
</evidence>
<evidence type="ECO:0000313" key="7">
    <source>
        <dbReference type="EMBL" id="SPD32411.1"/>
    </source>
</evidence>
<evidence type="ECO:0000256" key="2">
    <source>
        <dbReference type="ARBA" id="ARBA00022538"/>
    </source>
</evidence>
<dbReference type="PANTHER" id="PTHR32468">
    <property type="entry name" value="CATION/H + ANTIPORTER"/>
    <property type="match status" value="1"/>
</dbReference>
<reference evidence="7" key="1">
    <citation type="submission" date="2018-02" db="EMBL/GenBank/DDBJ databases">
        <authorList>
            <person name="Cohen D.B."/>
            <person name="Kent A.D."/>
        </authorList>
    </citation>
    <scope>NUCLEOTIDE SEQUENCE</scope>
</reference>
<keyword evidence="4" id="KW-0406">Ion transport</keyword>
<feature type="compositionally biased region" description="Basic residues" evidence="5">
    <location>
        <begin position="298"/>
        <end position="307"/>
    </location>
</feature>
<dbReference type="EMBL" id="OIVN01006404">
    <property type="protein sequence ID" value="SPD32411.1"/>
    <property type="molecule type" value="Genomic_DNA"/>
</dbReference>
<evidence type="ECO:0000259" key="6">
    <source>
        <dbReference type="Pfam" id="PF23256"/>
    </source>
</evidence>
<dbReference type="InterPro" id="IPR057291">
    <property type="entry name" value="CHX17_2nd"/>
</dbReference>
<dbReference type="PANTHER" id="PTHR32468:SF108">
    <property type="entry name" value="CATION_H(+) ANTIPORTER 15-LIKE"/>
    <property type="match status" value="1"/>
</dbReference>
<protein>
    <recommendedName>
        <fullName evidence="6">Cation/H(+) antiporter central domain-containing protein</fullName>
    </recommendedName>
</protein>
<gene>
    <name evidence="7" type="ORF">FSB_LOCUS60293</name>
</gene>
<dbReference type="AlphaFoldDB" id="A0A2N9J7S7"/>
<dbReference type="GO" id="GO:0006885">
    <property type="term" value="P:regulation of pH"/>
    <property type="evidence" value="ECO:0007669"/>
    <property type="project" value="TreeGrafter"/>
</dbReference>
<sequence>MPPSSSGSGHLSFKEAAGIRLPLGYIDEPTYTVLVFSSLAITSIIAPLTEMLYKPEIPLDSSKKYRRLKTIHTTPCTSELRVISCVHNEENVHSLINLLEASNPTELSPICAYVIHLVELTGRTAPLLIPYNAKMKRVSKLTSSAGSDHILRAFENYSKNSNGPVIVQLFTMIVPYKSMHDDICRLALDKQTPLIIVPYHENLRHIQGNRVATSIRAFNTNLQMHAPCTVGILVDRGSHHMNSSQFSYNVVVIFIGGEDDREALGYAIRMSGHSDVSLTILRITLHLKKEIESEEKHKGKRKGKGKGKSNNNSKDKDKNKDEEVDEEMEMLMDEVLYDEFKIQEPCSADLTISSPIRLFKDHHRKPRDPVPPISPFNLRSASSKTTTVNQETQFHRSHPFIPDPPLQSPPPSNFLYLGLNPRPPS</sequence>
<dbReference type="GO" id="GO:0012505">
    <property type="term" value="C:endomembrane system"/>
    <property type="evidence" value="ECO:0007669"/>
    <property type="project" value="TreeGrafter"/>
</dbReference>
<feature type="region of interest" description="Disordered" evidence="5">
    <location>
        <begin position="362"/>
        <end position="425"/>
    </location>
</feature>
<keyword evidence="3" id="KW-0630">Potassium</keyword>
<feature type="compositionally biased region" description="Pro residues" evidence="5">
    <location>
        <begin position="401"/>
        <end position="412"/>
    </location>
</feature>
<dbReference type="Pfam" id="PF23256">
    <property type="entry name" value="CHX17_2nd"/>
    <property type="match status" value="1"/>
</dbReference>
<keyword evidence="2" id="KW-0633">Potassium transport</keyword>
<dbReference type="InterPro" id="IPR050794">
    <property type="entry name" value="CPA2_transporter"/>
</dbReference>